<evidence type="ECO:0000256" key="1">
    <source>
        <dbReference type="SAM" id="Coils"/>
    </source>
</evidence>
<comment type="caution">
    <text evidence="2">The sequence shown here is derived from an EMBL/GenBank/DDBJ whole genome shotgun (WGS) entry which is preliminary data.</text>
</comment>
<evidence type="ECO:0000313" key="2">
    <source>
        <dbReference type="EMBL" id="KAK3297328.1"/>
    </source>
</evidence>
<sequence length="137" mass="15539">MDKRIAELETKIDNKTAELATTENRITTLEATLNDYVTKLTGRSDRMQAYQTASNKNAIARLQNTRSVTATDRQLVPLYSLRTGKVIPNFPATLEDIDRLRVPEADAILTELGDTIPVLVEEKRWRIRSFAVSLFIM</sequence>
<evidence type="ECO:0000313" key="3">
    <source>
        <dbReference type="Proteomes" id="UP001278766"/>
    </source>
</evidence>
<organism evidence="2 3">
    <name type="scientific">Chaetomium fimeti</name>
    <dbReference type="NCBI Taxonomy" id="1854472"/>
    <lineage>
        <taxon>Eukaryota</taxon>
        <taxon>Fungi</taxon>
        <taxon>Dikarya</taxon>
        <taxon>Ascomycota</taxon>
        <taxon>Pezizomycotina</taxon>
        <taxon>Sordariomycetes</taxon>
        <taxon>Sordariomycetidae</taxon>
        <taxon>Sordariales</taxon>
        <taxon>Chaetomiaceae</taxon>
        <taxon>Chaetomium</taxon>
    </lineage>
</organism>
<dbReference type="EMBL" id="JAUEPN010000003">
    <property type="protein sequence ID" value="KAK3297328.1"/>
    <property type="molecule type" value="Genomic_DNA"/>
</dbReference>
<reference evidence="2" key="1">
    <citation type="journal article" date="2023" name="Mol. Phylogenet. Evol.">
        <title>Genome-scale phylogeny and comparative genomics of the fungal order Sordariales.</title>
        <authorList>
            <person name="Hensen N."/>
            <person name="Bonometti L."/>
            <person name="Westerberg I."/>
            <person name="Brannstrom I.O."/>
            <person name="Guillou S."/>
            <person name="Cros-Aarteil S."/>
            <person name="Calhoun S."/>
            <person name="Haridas S."/>
            <person name="Kuo A."/>
            <person name="Mondo S."/>
            <person name="Pangilinan J."/>
            <person name="Riley R."/>
            <person name="LaButti K."/>
            <person name="Andreopoulos B."/>
            <person name="Lipzen A."/>
            <person name="Chen C."/>
            <person name="Yan M."/>
            <person name="Daum C."/>
            <person name="Ng V."/>
            <person name="Clum A."/>
            <person name="Steindorff A."/>
            <person name="Ohm R.A."/>
            <person name="Martin F."/>
            <person name="Silar P."/>
            <person name="Natvig D.O."/>
            <person name="Lalanne C."/>
            <person name="Gautier V."/>
            <person name="Ament-Velasquez S.L."/>
            <person name="Kruys A."/>
            <person name="Hutchinson M.I."/>
            <person name="Powell A.J."/>
            <person name="Barry K."/>
            <person name="Miller A.N."/>
            <person name="Grigoriev I.V."/>
            <person name="Debuchy R."/>
            <person name="Gladieux P."/>
            <person name="Hiltunen Thoren M."/>
            <person name="Johannesson H."/>
        </authorList>
    </citation>
    <scope>NUCLEOTIDE SEQUENCE</scope>
    <source>
        <strain evidence="2">CBS 168.71</strain>
    </source>
</reference>
<reference evidence="2" key="2">
    <citation type="submission" date="2023-06" db="EMBL/GenBank/DDBJ databases">
        <authorList>
            <consortium name="Lawrence Berkeley National Laboratory"/>
            <person name="Haridas S."/>
            <person name="Hensen N."/>
            <person name="Bonometti L."/>
            <person name="Westerberg I."/>
            <person name="Brannstrom I.O."/>
            <person name="Guillou S."/>
            <person name="Cros-Aarteil S."/>
            <person name="Calhoun S."/>
            <person name="Kuo A."/>
            <person name="Mondo S."/>
            <person name="Pangilinan J."/>
            <person name="Riley R."/>
            <person name="Labutti K."/>
            <person name="Andreopoulos B."/>
            <person name="Lipzen A."/>
            <person name="Chen C."/>
            <person name="Yanf M."/>
            <person name="Daum C."/>
            <person name="Ng V."/>
            <person name="Clum A."/>
            <person name="Steindorff A."/>
            <person name="Ohm R."/>
            <person name="Martin F."/>
            <person name="Silar P."/>
            <person name="Natvig D."/>
            <person name="Lalanne C."/>
            <person name="Gautier V."/>
            <person name="Ament-Velasquez S.L."/>
            <person name="Kruys A."/>
            <person name="Hutchinson M.I."/>
            <person name="Powell A.J."/>
            <person name="Barry K."/>
            <person name="Miller A.N."/>
            <person name="Grigoriev I.V."/>
            <person name="Debuchy R."/>
            <person name="Gladieux P."/>
            <person name="Thoren M.H."/>
            <person name="Johannesson H."/>
        </authorList>
    </citation>
    <scope>NUCLEOTIDE SEQUENCE</scope>
    <source>
        <strain evidence="2">CBS 168.71</strain>
    </source>
</reference>
<protein>
    <submittedName>
        <fullName evidence="2">Uncharacterized protein</fullName>
    </submittedName>
</protein>
<gene>
    <name evidence="2" type="ORF">B0H64DRAFT_431291</name>
</gene>
<accession>A0AAE0HIR7</accession>
<feature type="coiled-coil region" evidence="1">
    <location>
        <begin position="5"/>
        <end position="39"/>
    </location>
</feature>
<keyword evidence="3" id="KW-1185">Reference proteome</keyword>
<proteinExistence type="predicted"/>
<dbReference type="AlphaFoldDB" id="A0AAE0HIR7"/>
<dbReference type="RefSeq" id="XP_062660842.1">
    <property type="nucleotide sequence ID" value="XM_062805961.1"/>
</dbReference>
<dbReference type="Proteomes" id="UP001278766">
    <property type="component" value="Unassembled WGS sequence"/>
</dbReference>
<keyword evidence="1" id="KW-0175">Coiled coil</keyword>
<name>A0AAE0HIR7_9PEZI</name>
<dbReference type="GeneID" id="87842909"/>